<keyword evidence="2 3" id="KW-0548">Nucleotidyltransferase</keyword>
<protein>
    <submittedName>
        <fullName evidence="3">2-C-methyl-D-erythritol 4-phosphate cytidylyltransferase</fullName>
    </submittedName>
</protein>
<dbReference type="EMBL" id="CP080572">
    <property type="protein sequence ID" value="USG99098.1"/>
    <property type="molecule type" value="Genomic_DNA"/>
</dbReference>
<evidence type="ECO:0000313" key="4">
    <source>
        <dbReference type="Proteomes" id="UP001056425"/>
    </source>
</evidence>
<keyword evidence="4" id="KW-1185">Reference proteome</keyword>
<dbReference type="GeneID" id="72777879"/>
<dbReference type="GO" id="GO:0005829">
    <property type="term" value="C:cytosol"/>
    <property type="evidence" value="ECO:0007669"/>
    <property type="project" value="TreeGrafter"/>
</dbReference>
<proteinExistence type="predicted"/>
<name>A0A9E7M8K6_9EURY</name>
<dbReference type="KEGG" id="thei:K1720_05990"/>
<sequence>MGKTVGILLAGGKGERIGSPIPKQFLYVGNKMLIEYSIEKLEKTEEIDEIYVVSDSQYSKIIEHLKNRYSKLTKIIDGGRTKNESLKDGVLALDEDVERVIIHIADRPFVSSYVLSEMIKLLNRYDVISFCSKIPSYVVRVNGEFVSKVLNRQELRLCKSPVAYRSEILKTLINMVPNSEFLNIESDIELLRKYLPEVKIYAYESTSFNFKITYKDDLRVTSLLLLNGA</sequence>
<evidence type="ECO:0000313" key="3">
    <source>
        <dbReference type="EMBL" id="USG99098.1"/>
    </source>
</evidence>
<keyword evidence="1" id="KW-0808">Transferase</keyword>
<dbReference type="InterPro" id="IPR029044">
    <property type="entry name" value="Nucleotide-diphossugar_trans"/>
</dbReference>
<reference evidence="3 4" key="1">
    <citation type="submission" date="2021-08" db="EMBL/GenBank/DDBJ databases">
        <title>Thermococcus onnuriiensis IOH2.</title>
        <authorList>
            <person name="Park Y.-J."/>
        </authorList>
    </citation>
    <scope>NUCLEOTIDE SEQUENCE [LARGE SCALE GENOMIC DNA]</scope>
    <source>
        <strain evidence="3 4">IOH2</strain>
    </source>
</reference>
<dbReference type="PANTHER" id="PTHR43015">
    <property type="entry name" value="D-RIBITOL-5-PHOSPHATE CYTIDYLYLTRANSFERASE"/>
    <property type="match status" value="1"/>
</dbReference>
<evidence type="ECO:0000256" key="1">
    <source>
        <dbReference type="ARBA" id="ARBA00022679"/>
    </source>
</evidence>
<dbReference type="RefSeq" id="WP_251947558.1">
    <property type="nucleotide sequence ID" value="NZ_CP080572.1"/>
</dbReference>
<accession>A0A9E7M8K6</accession>
<dbReference type="GO" id="GO:0070567">
    <property type="term" value="F:cytidylyltransferase activity"/>
    <property type="evidence" value="ECO:0007669"/>
    <property type="project" value="InterPro"/>
</dbReference>
<dbReference type="SUPFAM" id="SSF53448">
    <property type="entry name" value="Nucleotide-diphospho-sugar transferases"/>
    <property type="match status" value="1"/>
</dbReference>
<dbReference type="InterPro" id="IPR034683">
    <property type="entry name" value="IspD/TarI"/>
</dbReference>
<dbReference type="Pfam" id="PF01128">
    <property type="entry name" value="IspD"/>
    <property type="match status" value="1"/>
</dbReference>
<dbReference type="Gene3D" id="3.90.550.10">
    <property type="entry name" value="Spore Coat Polysaccharide Biosynthesis Protein SpsA, Chain A"/>
    <property type="match status" value="1"/>
</dbReference>
<evidence type="ECO:0000256" key="2">
    <source>
        <dbReference type="ARBA" id="ARBA00022695"/>
    </source>
</evidence>
<dbReference type="Proteomes" id="UP001056425">
    <property type="component" value="Chromosome"/>
</dbReference>
<gene>
    <name evidence="3" type="ORF">K1720_05990</name>
</gene>
<organism evidence="3 4">
    <name type="scientific">Thermococcus argininiproducens</name>
    <dbReference type="NCBI Taxonomy" id="2866384"/>
    <lineage>
        <taxon>Archaea</taxon>
        <taxon>Methanobacteriati</taxon>
        <taxon>Methanobacteriota</taxon>
        <taxon>Thermococci</taxon>
        <taxon>Thermococcales</taxon>
        <taxon>Thermococcaceae</taxon>
        <taxon>Thermococcus</taxon>
    </lineage>
</organism>
<dbReference type="AlphaFoldDB" id="A0A9E7M8K6"/>
<dbReference type="PANTHER" id="PTHR43015:SF1">
    <property type="entry name" value="D-RIBITOL-5-PHOSPHATE CYTIDYLYLTRANSFERASE"/>
    <property type="match status" value="1"/>
</dbReference>